<dbReference type="AlphaFoldDB" id="A0A840UQY4"/>
<dbReference type="InterPro" id="IPR001444">
    <property type="entry name" value="Flag_bb_rod_N"/>
</dbReference>
<comment type="similarity">
    <text evidence="2 5">Belongs to the flagella basal body rod proteins family.</text>
</comment>
<keyword evidence="10" id="KW-0282">Flagellum</keyword>
<organism evidence="10 11">
    <name type="scientific">Pectinatus brassicae</name>
    <dbReference type="NCBI Taxonomy" id="862415"/>
    <lineage>
        <taxon>Bacteria</taxon>
        <taxon>Bacillati</taxon>
        <taxon>Bacillota</taxon>
        <taxon>Negativicutes</taxon>
        <taxon>Selenomonadales</taxon>
        <taxon>Selenomonadaceae</taxon>
        <taxon>Pectinatus</taxon>
    </lineage>
</organism>
<evidence type="ECO:0000256" key="1">
    <source>
        <dbReference type="ARBA" id="ARBA00004117"/>
    </source>
</evidence>
<dbReference type="GO" id="GO:0005829">
    <property type="term" value="C:cytosol"/>
    <property type="evidence" value="ECO:0007669"/>
    <property type="project" value="TreeGrafter"/>
</dbReference>
<dbReference type="PROSITE" id="PS00588">
    <property type="entry name" value="FLAGELLA_BB_ROD"/>
    <property type="match status" value="1"/>
</dbReference>
<proteinExistence type="inferred from homology"/>
<keyword evidence="10" id="KW-0969">Cilium</keyword>
<dbReference type="PANTHER" id="PTHR30435">
    <property type="entry name" value="FLAGELLAR PROTEIN"/>
    <property type="match status" value="1"/>
</dbReference>
<dbReference type="Pfam" id="PF07559">
    <property type="entry name" value="FlgE_D2"/>
    <property type="match status" value="1"/>
</dbReference>
<dbReference type="GO" id="GO:0071978">
    <property type="term" value="P:bacterial-type flagellum-dependent swarming motility"/>
    <property type="evidence" value="ECO:0007669"/>
    <property type="project" value="TreeGrafter"/>
</dbReference>
<keyword evidence="11" id="KW-1185">Reference proteome</keyword>
<comment type="function">
    <text evidence="5">A flexible structure which links the flagellar filament to the drive apparatus in the basal body.</text>
</comment>
<evidence type="ECO:0000259" key="9">
    <source>
        <dbReference type="Pfam" id="PF22692"/>
    </source>
</evidence>
<dbReference type="GO" id="GO:0009424">
    <property type="term" value="C:bacterial-type flagellum hook"/>
    <property type="evidence" value="ECO:0007669"/>
    <property type="project" value="TreeGrafter"/>
</dbReference>
<dbReference type="InterPro" id="IPR010930">
    <property type="entry name" value="Flg_bb/hook_C_dom"/>
</dbReference>
<feature type="domain" description="Flagellar basal-body/hook protein C-terminal" evidence="7">
    <location>
        <begin position="632"/>
        <end position="676"/>
    </location>
</feature>
<dbReference type="Proteomes" id="UP000559117">
    <property type="component" value="Unassembled WGS sequence"/>
</dbReference>
<evidence type="ECO:0000256" key="5">
    <source>
        <dbReference type="RuleBase" id="RU362116"/>
    </source>
</evidence>
<evidence type="ECO:0000256" key="2">
    <source>
        <dbReference type="ARBA" id="ARBA00009677"/>
    </source>
</evidence>
<dbReference type="RefSeq" id="WP_183861621.1">
    <property type="nucleotide sequence ID" value="NZ_JACHFH010000019.1"/>
</dbReference>
<evidence type="ECO:0000256" key="3">
    <source>
        <dbReference type="ARBA" id="ARBA00019015"/>
    </source>
</evidence>
<evidence type="ECO:0000256" key="4">
    <source>
        <dbReference type="ARBA" id="ARBA00023143"/>
    </source>
</evidence>
<protein>
    <recommendedName>
        <fullName evidence="3 5">Flagellar hook protein FlgE</fullName>
    </recommendedName>
</protein>
<evidence type="ECO:0000259" key="7">
    <source>
        <dbReference type="Pfam" id="PF06429"/>
    </source>
</evidence>
<name>A0A840UQY4_9FIRM</name>
<sequence length="678" mass="69853">MMRALYTAISGLTNHQTKMDVIGNNIANINTTGFKSNRATFADTLSQTISGSTASTDNLGGTNPQQVGLGMAVSSIDTDFTAGSPSSTGNNTDLAIASNNGLFIVKSGNETYYTRNGNFTMDANGNLTMNGSGYKVQGWNASDGVLNTTGGTEDLKIDMNSAMPPRATSTITFSGNLSADDTAKPITGIRVNYADGTSENVSGSYSPSDVASYTLTGASGRTYNIQPASGTTIADPYVGSVIDNTKTLDSITITNVDSANLPQLDFETTAKAVKGGTVTLPSATQSVMTGTYKVGGSTNIGLGTITGIVNNATGGLDITTDHNGTSTTYTVTNAPAGAYAIGDNLTVSATVAATQTGSITLDNTATTPTTAILTYDDGSSVDSSDFSTAITANLGADAVVNAVAADNITASASLNNTYNNKAVTGITLTMDDGTVQTGFPDQTYATGTNSYPTYTTTSTIYDSLGGAHSIPIYLQKTGADTWRAKVQSGTYDGVQVGSAEQTLTFNGTTGKLTDGQTFNINISVPYENGANQNETVGVNLGSLNQFSGETTATTSKDGYAAGFYKDMTIGSDGIITMTYTNGQKQSAGQIALANFNNPGGLEKQGGSLYAVSNNSGDPQIGTAEANGISLTPGALEMSNVNTAREFSEMITTQRGFQANSKIITVSDEMLETLVNMKR</sequence>
<evidence type="ECO:0000313" key="10">
    <source>
        <dbReference type="EMBL" id="MBB5336572.1"/>
    </source>
</evidence>
<feature type="domain" description="Flagellar hook protein FlgE/F/G-like D1" evidence="9">
    <location>
        <begin position="100"/>
        <end position="158"/>
    </location>
</feature>
<dbReference type="Gene3D" id="2.60.98.20">
    <property type="entry name" value="Flagellar hook protein FlgE"/>
    <property type="match status" value="1"/>
</dbReference>
<dbReference type="InterPro" id="IPR053967">
    <property type="entry name" value="LlgE_F_G-like_D1"/>
</dbReference>
<evidence type="ECO:0000259" key="8">
    <source>
        <dbReference type="Pfam" id="PF07559"/>
    </source>
</evidence>
<feature type="domain" description="Flagellar hook protein FlgE D2" evidence="8">
    <location>
        <begin position="445"/>
        <end position="559"/>
    </location>
</feature>
<dbReference type="PANTHER" id="PTHR30435:SF1">
    <property type="entry name" value="FLAGELLAR HOOK PROTEIN FLGE"/>
    <property type="match status" value="1"/>
</dbReference>
<evidence type="ECO:0000259" key="6">
    <source>
        <dbReference type="Pfam" id="PF00460"/>
    </source>
</evidence>
<dbReference type="SUPFAM" id="SSF117143">
    <property type="entry name" value="Flagellar hook protein flgE"/>
    <property type="match status" value="1"/>
</dbReference>
<comment type="caution">
    <text evidence="10">The sequence shown here is derived from an EMBL/GenBank/DDBJ whole genome shotgun (WGS) entry which is preliminary data.</text>
</comment>
<dbReference type="InterPro" id="IPR020013">
    <property type="entry name" value="Flagellar_FlgE/F/G"/>
</dbReference>
<dbReference type="Pfam" id="PF22692">
    <property type="entry name" value="LlgE_F_G_D1"/>
    <property type="match status" value="1"/>
</dbReference>
<reference evidence="10 11" key="1">
    <citation type="submission" date="2020-08" db="EMBL/GenBank/DDBJ databases">
        <title>Genomic Encyclopedia of Type Strains, Phase IV (KMG-IV): sequencing the most valuable type-strain genomes for metagenomic binning, comparative biology and taxonomic classification.</title>
        <authorList>
            <person name="Goeker M."/>
        </authorList>
    </citation>
    <scope>NUCLEOTIDE SEQUENCE [LARGE SCALE GENOMIC DNA]</scope>
    <source>
        <strain evidence="10 11">DSM 24661</strain>
    </source>
</reference>
<gene>
    <name evidence="10" type="ORF">HNR32_001722</name>
</gene>
<keyword evidence="10" id="KW-0966">Cell projection</keyword>
<evidence type="ECO:0000313" key="11">
    <source>
        <dbReference type="Proteomes" id="UP000559117"/>
    </source>
</evidence>
<dbReference type="Pfam" id="PF06429">
    <property type="entry name" value="Flg_bbr_C"/>
    <property type="match status" value="1"/>
</dbReference>
<keyword evidence="4 5" id="KW-0975">Bacterial flagellum</keyword>
<dbReference type="Pfam" id="PF00460">
    <property type="entry name" value="Flg_bb_rod"/>
    <property type="match status" value="1"/>
</dbReference>
<accession>A0A840UQY4</accession>
<dbReference type="InterPro" id="IPR011491">
    <property type="entry name" value="FlgE_D2"/>
</dbReference>
<dbReference type="EMBL" id="JACHFH010000019">
    <property type="protein sequence ID" value="MBB5336572.1"/>
    <property type="molecule type" value="Genomic_DNA"/>
</dbReference>
<dbReference type="InterPro" id="IPR037058">
    <property type="entry name" value="Falgellar_hook_FlgE_sf"/>
</dbReference>
<feature type="domain" description="Flagellar basal body rod protein N-terminal" evidence="6">
    <location>
        <begin position="5"/>
        <end position="35"/>
    </location>
</feature>
<dbReference type="InterPro" id="IPR019776">
    <property type="entry name" value="Flagellar_basal_body_rod_CS"/>
</dbReference>
<dbReference type="GO" id="GO:0009425">
    <property type="term" value="C:bacterial-type flagellum basal body"/>
    <property type="evidence" value="ECO:0007669"/>
    <property type="project" value="UniProtKB-SubCell"/>
</dbReference>
<comment type="subcellular location">
    <subcellularLocation>
        <location evidence="1 5">Bacterial flagellum basal body</location>
    </subcellularLocation>
</comment>
<dbReference type="InterPro" id="IPR037925">
    <property type="entry name" value="FlgE/F/G-like"/>
</dbReference>
<dbReference type="NCBIfam" id="TIGR03506">
    <property type="entry name" value="FlgEFG_subfam"/>
    <property type="match status" value="2"/>
</dbReference>